<sequence>MTQRIGRVVVSSGNHCVIDANEPELILAKLARHLKPRPVAGDQVNWLRHGPGAFIESVIPRRNVIERGDFRGNPRALAANIDYLVIVLAPLPAPDTLLLDRFLVLASAAGISPLIWINKADIDDPNNPLATGALSKRYAKLGVPWQSGSTLQSHGINTLQTTLGAGTAILVGQSGVGKSSLTQKLVPDLALRIGAVSEASGQGRHTTTETTLFNTPNGGALIDSPGVRTLRLAHLTPAEITAGFPEIADKMGRCRFRDCRHLSEPDCAIRQALETGEIAHERLKNWRRLVDEAS</sequence>
<comment type="caution">
    <text evidence="6">The sequence shown here is derived from an EMBL/GenBank/DDBJ whole genome shotgun (WGS) entry which is preliminary data.</text>
</comment>
<feature type="binding site" evidence="3">
    <location>
        <position position="259"/>
    </location>
    <ligand>
        <name>Zn(2+)</name>
        <dbReference type="ChEBI" id="CHEBI:29105"/>
    </ligand>
</feature>
<dbReference type="EC" id="3.6.1.-" evidence="3"/>
<evidence type="ECO:0000313" key="7">
    <source>
        <dbReference type="Proteomes" id="UP000433788"/>
    </source>
</evidence>
<accession>A0A6N7QWT1</accession>
<dbReference type="AlphaFoldDB" id="A0A6N7QWT1"/>
<dbReference type="PANTHER" id="PTHR32120">
    <property type="entry name" value="SMALL RIBOSOMAL SUBUNIT BIOGENESIS GTPASE RSGA"/>
    <property type="match status" value="1"/>
</dbReference>
<dbReference type="EMBL" id="WJPP01000001">
    <property type="protein sequence ID" value="MRH77114.1"/>
    <property type="molecule type" value="Genomic_DNA"/>
</dbReference>
<keyword evidence="3" id="KW-0690">Ribosome biogenesis</keyword>
<comment type="subcellular location">
    <subcellularLocation>
        <location evidence="3">Cytoplasm</location>
    </subcellularLocation>
</comment>
<keyword evidence="3" id="KW-0479">Metal-binding</keyword>
<comment type="subunit">
    <text evidence="3">Monomer. Associates with 30S ribosomal subunit, binds 16S rRNA.</text>
</comment>
<comment type="similarity">
    <text evidence="3">Belongs to the TRAFAC class YlqF/YawG GTPase family. RsgA subfamily.</text>
</comment>
<organism evidence="6 7">
    <name type="scientific">Spiribacter salilacus</name>
    <dbReference type="NCBI Taxonomy" id="2664894"/>
    <lineage>
        <taxon>Bacteria</taxon>
        <taxon>Pseudomonadati</taxon>
        <taxon>Pseudomonadota</taxon>
        <taxon>Gammaproteobacteria</taxon>
        <taxon>Chromatiales</taxon>
        <taxon>Ectothiorhodospiraceae</taxon>
        <taxon>Spiribacter</taxon>
    </lineage>
</organism>
<dbReference type="InterPro" id="IPR004881">
    <property type="entry name" value="Ribosome_biogen_GTPase_RsgA"/>
</dbReference>
<keyword evidence="3" id="KW-0694">RNA-binding</keyword>
<dbReference type="GO" id="GO:0019843">
    <property type="term" value="F:rRNA binding"/>
    <property type="evidence" value="ECO:0007669"/>
    <property type="project" value="UniProtKB-KW"/>
</dbReference>
<name>A0A6N7QWT1_9GAMM</name>
<dbReference type="PROSITE" id="PS51721">
    <property type="entry name" value="G_CP"/>
    <property type="match status" value="1"/>
</dbReference>
<gene>
    <name evidence="3 6" type="primary">rsgA</name>
    <name evidence="6" type="ORF">GH984_00105</name>
</gene>
<feature type="binding site" evidence="3">
    <location>
        <begin position="172"/>
        <end position="180"/>
    </location>
    <ligand>
        <name>GTP</name>
        <dbReference type="ChEBI" id="CHEBI:37565"/>
    </ligand>
</feature>
<evidence type="ECO:0000256" key="1">
    <source>
        <dbReference type="ARBA" id="ARBA00022741"/>
    </source>
</evidence>
<evidence type="ECO:0000256" key="3">
    <source>
        <dbReference type="HAMAP-Rule" id="MF_01820"/>
    </source>
</evidence>
<feature type="binding site" evidence="3">
    <location>
        <begin position="118"/>
        <end position="121"/>
    </location>
    <ligand>
        <name>GTP</name>
        <dbReference type="ChEBI" id="CHEBI:37565"/>
    </ligand>
</feature>
<protein>
    <recommendedName>
        <fullName evidence="3">Small ribosomal subunit biogenesis GTPase RsgA</fullName>
        <ecNumber evidence="3">3.6.1.-</ecNumber>
    </recommendedName>
</protein>
<keyword evidence="3" id="KW-0963">Cytoplasm</keyword>
<evidence type="ECO:0000256" key="2">
    <source>
        <dbReference type="ARBA" id="ARBA00023134"/>
    </source>
</evidence>
<comment type="cofactor">
    <cofactor evidence="3">
        <name>Zn(2+)</name>
        <dbReference type="ChEBI" id="CHEBI:29105"/>
    </cofactor>
    <text evidence="3">Binds 1 zinc ion per subunit.</text>
</comment>
<dbReference type="NCBIfam" id="TIGR00157">
    <property type="entry name" value="ribosome small subunit-dependent GTPase A"/>
    <property type="match status" value="1"/>
</dbReference>
<dbReference type="CDD" id="cd01854">
    <property type="entry name" value="YjeQ_EngC"/>
    <property type="match status" value="1"/>
</dbReference>
<proteinExistence type="inferred from homology"/>
<dbReference type="Gene3D" id="3.40.50.300">
    <property type="entry name" value="P-loop containing nucleotide triphosphate hydrolases"/>
    <property type="match status" value="1"/>
</dbReference>
<dbReference type="GO" id="GO:0005525">
    <property type="term" value="F:GTP binding"/>
    <property type="evidence" value="ECO:0007669"/>
    <property type="project" value="UniProtKB-UniRule"/>
</dbReference>
<dbReference type="Gene3D" id="1.10.40.50">
    <property type="entry name" value="Probable gtpase engc, domain 3"/>
    <property type="match status" value="1"/>
</dbReference>
<dbReference type="GO" id="GO:0046872">
    <property type="term" value="F:metal ion binding"/>
    <property type="evidence" value="ECO:0007669"/>
    <property type="project" value="UniProtKB-KW"/>
</dbReference>
<dbReference type="Proteomes" id="UP000433788">
    <property type="component" value="Unassembled WGS sequence"/>
</dbReference>
<dbReference type="GO" id="GO:0042274">
    <property type="term" value="P:ribosomal small subunit biogenesis"/>
    <property type="evidence" value="ECO:0007669"/>
    <property type="project" value="UniProtKB-UniRule"/>
</dbReference>
<reference evidence="6 7" key="1">
    <citation type="submission" date="2019-11" db="EMBL/GenBank/DDBJ databases">
        <authorList>
            <person name="Zhang X.Y."/>
        </authorList>
    </citation>
    <scope>NUCLEOTIDE SEQUENCE [LARGE SCALE GENOMIC DNA]</scope>
    <source>
        <strain evidence="6 7">C176</strain>
    </source>
</reference>
<dbReference type="InterPro" id="IPR030378">
    <property type="entry name" value="G_CP_dom"/>
</dbReference>
<dbReference type="SUPFAM" id="SSF52540">
    <property type="entry name" value="P-loop containing nucleoside triphosphate hydrolases"/>
    <property type="match status" value="1"/>
</dbReference>
<keyword evidence="3" id="KW-0699">rRNA-binding</keyword>
<dbReference type="GO" id="GO:0005737">
    <property type="term" value="C:cytoplasm"/>
    <property type="evidence" value="ECO:0007669"/>
    <property type="project" value="UniProtKB-SubCell"/>
</dbReference>
<dbReference type="Pfam" id="PF03193">
    <property type="entry name" value="RsgA_GTPase"/>
    <property type="match status" value="1"/>
</dbReference>
<comment type="function">
    <text evidence="3">One of several proteins that assist in the late maturation steps of the functional core of the 30S ribosomal subunit. Helps release RbfA from mature subunits. May play a role in the assembly of ribosomal proteins into the subunit. Circularly permuted GTPase that catalyzes slow GTP hydrolysis, GTPase activity is stimulated by the 30S ribosomal subunit.</text>
</comment>
<feature type="binding site" evidence="3">
    <location>
        <position position="254"/>
    </location>
    <ligand>
        <name>Zn(2+)</name>
        <dbReference type="ChEBI" id="CHEBI:29105"/>
    </ligand>
</feature>
<evidence type="ECO:0000259" key="4">
    <source>
        <dbReference type="PROSITE" id="PS50936"/>
    </source>
</evidence>
<dbReference type="HAMAP" id="MF_01820">
    <property type="entry name" value="GTPase_RsgA"/>
    <property type="match status" value="1"/>
</dbReference>
<evidence type="ECO:0000313" key="6">
    <source>
        <dbReference type="EMBL" id="MRH77114.1"/>
    </source>
</evidence>
<dbReference type="RefSeq" id="WP_153718195.1">
    <property type="nucleotide sequence ID" value="NZ_WJPP01000001.1"/>
</dbReference>
<evidence type="ECO:0000259" key="5">
    <source>
        <dbReference type="PROSITE" id="PS51721"/>
    </source>
</evidence>
<feature type="domain" description="EngC GTPase" evidence="4">
    <location>
        <begin position="79"/>
        <end position="228"/>
    </location>
</feature>
<keyword evidence="2 3" id="KW-0342">GTP-binding</keyword>
<feature type="binding site" evidence="3">
    <location>
        <position position="267"/>
    </location>
    <ligand>
        <name>Zn(2+)</name>
        <dbReference type="ChEBI" id="CHEBI:29105"/>
    </ligand>
</feature>
<keyword evidence="7" id="KW-1185">Reference proteome</keyword>
<keyword evidence="1 3" id="KW-0547">Nucleotide-binding</keyword>
<dbReference type="InterPro" id="IPR027417">
    <property type="entry name" value="P-loop_NTPase"/>
</dbReference>
<dbReference type="GO" id="GO:0003924">
    <property type="term" value="F:GTPase activity"/>
    <property type="evidence" value="ECO:0007669"/>
    <property type="project" value="UniProtKB-UniRule"/>
</dbReference>
<keyword evidence="3" id="KW-0862">Zinc</keyword>
<dbReference type="InterPro" id="IPR010914">
    <property type="entry name" value="RsgA_GTPase_dom"/>
</dbReference>
<dbReference type="PANTHER" id="PTHR32120:SF11">
    <property type="entry name" value="SMALL RIBOSOMAL SUBUNIT BIOGENESIS GTPASE RSGA 1, MITOCHONDRIAL-RELATED"/>
    <property type="match status" value="1"/>
</dbReference>
<feature type="binding site" evidence="3">
    <location>
        <position position="261"/>
    </location>
    <ligand>
        <name>Zn(2+)</name>
        <dbReference type="ChEBI" id="CHEBI:29105"/>
    </ligand>
</feature>
<feature type="domain" description="CP-type G" evidence="5">
    <location>
        <begin position="67"/>
        <end position="230"/>
    </location>
</feature>
<keyword evidence="3" id="KW-0378">Hydrolase</keyword>
<dbReference type="PROSITE" id="PS50936">
    <property type="entry name" value="ENGC_GTPASE"/>
    <property type="match status" value="1"/>
</dbReference>